<keyword evidence="7" id="KW-0695">RNA-directed DNA polymerase</keyword>
<dbReference type="GO" id="GO:0003964">
    <property type="term" value="F:RNA-directed DNA polymerase activity"/>
    <property type="evidence" value="ECO:0007669"/>
    <property type="project" value="UniProtKB-KW"/>
</dbReference>
<evidence type="ECO:0000259" key="10">
    <source>
        <dbReference type="PROSITE" id="PS50994"/>
    </source>
</evidence>
<dbReference type="FunFam" id="3.30.70.270:FF:000020">
    <property type="entry name" value="Transposon Tf2-6 polyprotein-like Protein"/>
    <property type="match status" value="1"/>
</dbReference>
<dbReference type="SUPFAM" id="SSF56672">
    <property type="entry name" value="DNA/RNA polymerases"/>
    <property type="match status" value="1"/>
</dbReference>
<dbReference type="PROSITE" id="PS50994">
    <property type="entry name" value="INTEGRASE"/>
    <property type="match status" value="1"/>
</dbReference>
<feature type="domain" description="Reverse transcriptase" evidence="9">
    <location>
        <begin position="355"/>
        <end position="532"/>
    </location>
</feature>
<dbReference type="GO" id="GO:0016787">
    <property type="term" value="F:hydrolase activity"/>
    <property type="evidence" value="ECO:0007669"/>
    <property type="project" value="UniProtKB-KW"/>
</dbReference>
<dbReference type="GO" id="GO:0004519">
    <property type="term" value="F:endonuclease activity"/>
    <property type="evidence" value="ECO:0007669"/>
    <property type="project" value="UniProtKB-KW"/>
</dbReference>
<dbReference type="InterPro" id="IPR043128">
    <property type="entry name" value="Rev_trsase/Diguanyl_cyclase"/>
</dbReference>
<dbReference type="AlphaFoldDB" id="A0A821LJ32"/>
<evidence type="ECO:0000256" key="5">
    <source>
        <dbReference type="ARBA" id="ARBA00022759"/>
    </source>
</evidence>
<keyword evidence="6" id="KW-0378">Hydrolase</keyword>
<dbReference type="FunFam" id="3.30.420.10:FF:000032">
    <property type="entry name" value="Retrovirus-related Pol polyprotein from transposon 297-like Protein"/>
    <property type="match status" value="1"/>
</dbReference>
<dbReference type="Gene3D" id="1.10.340.70">
    <property type="match status" value="1"/>
</dbReference>
<dbReference type="GO" id="GO:0042575">
    <property type="term" value="C:DNA polymerase complex"/>
    <property type="evidence" value="ECO:0007669"/>
    <property type="project" value="UniProtKB-ARBA"/>
</dbReference>
<dbReference type="InterPro" id="IPR000477">
    <property type="entry name" value="RT_dom"/>
</dbReference>
<dbReference type="InterPro" id="IPR001584">
    <property type="entry name" value="Integrase_cat-core"/>
</dbReference>
<evidence type="ECO:0000256" key="4">
    <source>
        <dbReference type="ARBA" id="ARBA00022722"/>
    </source>
</evidence>
<dbReference type="SUPFAM" id="SSF53098">
    <property type="entry name" value="Ribonuclease H-like"/>
    <property type="match status" value="1"/>
</dbReference>
<dbReference type="Gene3D" id="3.10.10.10">
    <property type="entry name" value="HIV Type 1 Reverse Transcriptase, subunit A, domain 1"/>
    <property type="match status" value="1"/>
</dbReference>
<evidence type="ECO:0000313" key="12">
    <source>
        <dbReference type="Proteomes" id="UP000663880"/>
    </source>
</evidence>
<feature type="compositionally biased region" description="Basic and acidic residues" evidence="8">
    <location>
        <begin position="1155"/>
        <end position="1166"/>
    </location>
</feature>
<proteinExistence type="predicted"/>
<dbReference type="InterPro" id="IPR041373">
    <property type="entry name" value="RT_RNaseH"/>
</dbReference>
<dbReference type="Pfam" id="PF00078">
    <property type="entry name" value="RVT_1"/>
    <property type="match status" value="1"/>
</dbReference>
<organism evidence="11 12">
    <name type="scientific">Pieris macdunnoughi</name>
    <dbReference type="NCBI Taxonomy" id="345717"/>
    <lineage>
        <taxon>Eukaryota</taxon>
        <taxon>Metazoa</taxon>
        <taxon>Ecdysozoa</taxon>
        <taxon>Arthropoda</taxon>
        <taxon>Hexapoda</taxon>
        <taxon>Insecta</taxon>
        <taxon>Pterygota</taxon>
        <taxon>Neoptera</taxon>
        <taxon>Endopterygota</taxon>
        <taxon>Lepidoptera</taxon>
        <taxon>Glossata</taxon>
        <taxon>Ditrysia</taxon>
        <taxon>Papilionoidea</taxon>
        <taxon>Pieridae</taxon>
        <taxon>Pierinae</taxon>
        <taxon>Pieris</taxon>
    </lineage>
</organism>
<gene>
    <name evidence="11" type="ORF">PMACD_LOCUS702</name>
</gene>
<evidence type="ECO:0000256" key="6">
    <source>
        <dbReference type="ARBA" id="ARBA00022801"/>
    </source>
</evidence>
<dbReference type="InterPro" id="IPR043502">
    <property type="entry name" value="DNA/RNA_pol_sf"/>
</dbReference>
<dbReference type="Gene3D" id="3.30.70.270">
    <property type="match status" value="2"/>
</dbReference>
<dbReference type="EC" id="2.7.7.49" evidence="1"/>
<keyword evidence="12" id="KW-1185">Reference proteome</keyword>
<dbReference type="Pfam" id="PF17917">
    <property type="entry name" value="RT_RNaseH"/>
    <property type="match status" value="1"/>
</dbReference>
<dbReference type="PROSITE" id="PS50878">
    <property type="entry name" value="RT_POL"/>
    <property type="match status" value="1"/>
</dbReference>
<dbReference type="GO" id="GO:0015074">
    <property type="term" value="P:DNA integration"/>
    <property type="evidence" value="ECO:0007669"/>
    <property type="project" value="InterPro"/>
</dbReference>
<keyword evidence="5" id="KW-0255">Endonuclease</keyword>
<dbReference type="InterPro" id="IPR050951">
    <property type="entry name" value="Retrovirus_Pol_polyprotein"/>
</dbReference>
<evidence type="ECO:0000256" key="3">
    <source>
        <dbReference type="ARBA" id="ARBA00022695"/>
    </source>
</evidence>
<evidence type="ECO:0000259" key="9">
    <source>
        <dbReference type="PROSITE" id="PS50878"/>
    </source>
</evidence>
<dbReference type="Pfam" id="PF23055">
    <property type="entry name" value="DUF7041"/>
    <property type="match status" value="1"/>
</dbReference>
<keyword evidence="3" id="KW-0548">Nucleotidyltransferase</keyword>
<dbReference type="InterPro" id="IPR041588">
    <property type="entry name" value="Integrase_H2C2"/>
</dbReference>
<dbReference type="CDD" id="cd01647">
    <property type="entry name" value="RT_LTR"/>
    <property type="match status" value="1"/>
</dbReference>
<dbReference type="Pfam" id="PF00665">
    <property type="entry name" value="rve"/>
    <property type="match status" value="1"/>
</dbReference>
<dbReference type="InterPro" id="IPR012337">
    <property type="entry name" value="RNaseH-like_sf"/>
</dbReference>
<reference evidence="11" key="1">
    <citation type="submission" date="2021-02" db="EMBL/GenBank/DDBJ databases">
        <authorList>
            <person name="Steward A R."/>
        </authorList>
    </citation>
    <scope>NUCLEOTIDE SEQUENCE</scope>
</reference>
<dbReference type="PANTHER" id="PTHR37984">
    <property type="entry name" value="PROTEIN CBG26694"/>
    <property type="match status" value="1"/>
</dbReference>
<feature type="region of interest" description="Disordered" evidence="8">
    <location>
        <begin position="1150"/>
        <end position="1169"/>
    </location>
</feature>
<dbReference type="Pfam" id="PF17921">
    <property type="entry name" value="Integrase_H2C2"/>
    <property type="match status" value="1"/>
</dbReference>
<evidence type="ECO:0000256" key="2">
    <source>
        <dbReference type="ARBA" id="ARBA00022679"/>
    </source>
</evidence>
<name>A0A821LJ32_9NEOP</name>
<keyword evidence="4" id="KW-0540">Nuclease</keyword>
<keyword evidence="2" id="KW-0808">Transferase</keyword>
<protein>
    <recommendedName>
        <fullName evidence="1">RNA-directed DNA polymerase</fullName>
        <ecNumber evidence="1">2.7.7.49</ecNumber>
    </recommendedName>
</protein>
<feature type="domain" description="Integrase catalytic" evidence="10">
    <location>
        <begin position="866"/>
        <end position="1038"/>
    </location>
</feature>
<dbReference type="Gene3D" id="3.30.420.10">
    <property type="entry name" value="Ribonuclease H-like superfamily/Ribonuclease H"/>
    <property type="match status" value="1"/>
</dbReference>
<dbReference type="CDD" id="cd09274">
    <property type="entry name" value="RNase_HI_RT_Ty3"/>
    <property type="match status" value="1"/>
</dbReference>
<feature type="region of interest" description="Disordered" evidence="8">
    <location>
        <begin position="302"/>
        <end position="335"/>
    </location>
</feature>
<dbReference type="InterPro" id="IPR036397">
    <property type="entry name" value="RNaseH_sf"/>
</dbReference>
<dbReference type="OrthoDB" id="422540at2759"/>
<sequence length="1180" mass="134163">MQDENGGDTDNMEKGAHEIFKVGIKIPPFLPNRPALWFAQLEGQFCLAGITSDTTKFYNATSQLDPQFAIEVADIIESPPKDNKYQTLKAELIRRLSKPREEEIRQFLDNQELGTRKPSQFLRHLQHLAGPQVPDEFIRSAWHNRLPNNIQPIIASHMDMPLEKLAELADKIIAIAAPTPPNVYAATSSSANQHAGNPPDHYLTVLESLARQVNELTKQVASLSMNNSRSSRSPQLADVTRPIIGVDFLGHYNLFVDCRRHRLIDGLTSLSVNAPRCANIAVETVTIKTVAGNSDFHDLLRNYPDVTKPTGKPKETKHQTKHHMRTTPGPPVAARPRRLAPDRLLIAKKEFEEMYANGTARRSESPWSSPLHLAKKKDDGWRPCGDYRALNARTIPDRYPIRQINDFVYQLSGAKIFSKIDLINAYNQIPVANEDIPKTAITTPFGLFEFPYMTFGLRNAAQTFQRFIDEVLQGLEFTYGYIDDILVFSKTREHHLQHLKTVFERLNQYGILINTSKSIFGINEVNFLGYSVSTEGIRPLKEKVEAITNYPQPKTAKQLRRFLGMINYYRKFIPDAAKIQGPLNDALTGNIKGNAPIDMTNLVTAFNECKRSLSQATLLVHPEINLDLALFTDASDDSIGAVLQQKRKGNWEPLGFFSRKLTTSQKKYSPYDRELLAIYEGIKHFKYMLEARNFCIYTDHKPITYAFTTNRSQCSPRQFRYLDYISQFTTDLKYIPGKDNIVADALSRVEEIVTINYDALARDQAQDPELQALLTKNTALQLKQIAENQLYCDFSTKSPRPYITPAYRKRVFETIHQLSHPSGPTTAKMVAQRFVWPGVRRDCKTWAKECVDCQRSKVNRHTNAPFTTFPVPSERFAHVHLDIIGPLPYSNGFRYCLTAIDRFTRWPDGYPLADITAETCASAFITNWVSRHGCPQTVTTDRGLQFQSQLFQSITNLIGAEHRPTTSYHPQCNGMVERLHRQLKAAIICHNNPQWTETLPLVLLGIRAAWKEDLQASAAELVYGEPLRLPGQFFSTSLDQNLNPADYTARLRNHMAALTPTPASNHNSKTFYLPNDIHTAQFVFLRRGPAKRSLESPYTGPYKVLKRNTKTFSLDIKGKEVTVTIDRIKPAYLTKENREYDTTIRPPMTALPFHTNHDAPPPEKKTRSGRLVKFPDYYRP</sequence>
<dbReference type="Proteomes" id="UP000663880">
    <property type="component" value="Unassembled WGS sequence"/>
</dbReference>
<comment type="caution">
    <text evidence="11">The sequence shown here is derived from an EMBL/GenBank/DDBJ whole genome shotgun (WGS) entry which is preliminary data.</text>
</comment>
<dbReference type="GO" id="GO:0003676">
    <property type="term" value="F:nucleic acid binding"/>
    <property type="evidence" value="ECO:0007669"/>
    <property type="project" value="InterPro"/>
</dbReference>
<dbReference type="InterPro" id="IPR055469">
    <property type="entry name" value="DUF7041"/>
</dbReference>
<evidence type="ECO:0000256" key="1">
    <source>
        <dbReference type="ARBA" id="ARBA00012493"/>
    </source>
</evidence>
<dbReference type="PANTHER" id="PTHR37984:SF5">
    <property type="entry name" value="PROTEIN NYNRIN-LIKE"/>
    <property type="match status" value="1"/>
</dbReference>
<dbReference type="EMBL" id="CAJOBZ010000001">
    <property type="protein sequence ID" value="CAF4751307.1"/>
    <property type="molecule type" value="Genomic_DNA"/>
</dbReference>
<accession>A0A821LJ32</accession>
<evidence type="ECO:0000256" key="7">
    <source>
        <dbReference type="ARBA" id="ARBA00022918"/>
    </source>
</evidence>
<evidence type="ECO:0000256" key="8">
    <source>
        <dbReference type="SAM" id="MobiDB-lite"/>
    </source>
</evidence>
<evidence type="ECO:0000313" key="11">
    <source>
        <dbReference type="EMBL" id="CAF4751307.1"/>
    </source>
</evidence>